<evidence type="ECO:0000313" key="5">
    <source>
        <dbReference type="EMBL" id="MTD15991.1"/>
    </source>
</evidence>
<dbReference type="InterPro" id="IPR036271">
    <property type="entry name" value="Tet_transcr_reg_TetR-rel_C_sf"/>
</dbReference>
<reference evidence="5 6" key="1">
    <citation type="submission" date="2019-11" db="EMBL/GenBank/DDBJ databases">
        <authorList>
            <person name="Jiang L.-Q."/>
        </authorList>
    </citation>
    <scope>NUCLEOTIDE SEQUENCE [LARGE SCALE GENOMIC DNA]</scope>
    <source>
        <strain evidence="5 6">YIM 132087</strain>
    </source>
</reference>
<organism evidence="5 6">
    <name type="scientific">Nakamurella alba</name>
    <dbReference type="NCBI Taxonomy" id="2665158"/>
    <lineage>
        <taxon>Bacteria</taxon>
        <taxon>Bacillati</taxon>
        <taxon>Actinomycetota</taxon>
        <taxon>Actinomycetes</taxon>
        <taxon>Nakamurellales</taxon>
        <taxon>Nakamurellaceae</taxon>
        <taxon>Nakamurella</taxon>
    </lineage>
</organism>
<dbReference type="PRINTS" id="PR00455">
    <property type="entry name" value="HTHTETR"/>
</dbReference>
<feature type="region of interest" description="Disordered" evidence="3">
    <location>
        <begin position="1"/>
        <end position="26"/>
    </location>
</feature>
<gene>
    <name evidence="5" type="ORF">GIS00_18810</name>
</gene>
<dbReference type="InterPro" id="IPR050109">
    <property type="entry name" value="HTH-type_TetR-like_transc_reg"/>
</dbReference>
<dbReference type="EMBL" id="WLYK01000008">
    <property type="protein sequence ID" value="MTD15991.1"/>
    <property type="molecule type" value="Genomic_DNA"/>
</dbReference>
<keyword evidence="6" id="KW-1185">Reference proteome</keyword>
<dbReference type="InterPro" id="IPR009057">
    <property type="entry name" value="Homeodomain-like_sf"/>
</dbReference>
<dbReference type="GO" id="GO:0003700">
    <property type="term" value="F:DNA-binding transcription factor activity"/>
    <property type="evidence" value="ECO:0007669"/>
    <property type="project" value="TreeGrafter"/>
</dbReference>
<dbReference type="SUPFAM" id="SSF46689">
    <property type="entry name" value="Homeodomain-like"/>
    <property type="match status" value="1"/>
</dbReference>
<feature type="DNA-binding region" description="H-T-H motif" evidence="2">
    <location>
        <begin position="66"/>
        <end position="85"/>
    </location>
</feature>
<evidence type="ECO:0000256" key="1">
    <source>
        <dbReference type="ARBA" id="ARBA00023125"/>
    </source>
</evidence>
<feature type="compositionally biased region" description="Low complexity" evidence="3">
    <location>
        <begin position="17"/>
        <end position="26"/>
    </location>
</feature>
<keyword evidence="1 2" id="KW-0238">DNA-binding</keyword>
<feature type="domain" description="HTH tetR-type" evidence="4">
    <location>
        <begin position="43"/>
        <end position="103"/>
    </location>
</feature>
<dbReference type="PANTHER" id="PTHR30055:SF237">
    <property type="entry name" value="TRANSCRIPTIONAL REPRESSOR MCE3R"/>
    <property type="match status" value="1"/>
</dbReference>
<accession>A0A7K1FPC2</accession>
<dbReference type="AlphaFoldDB" id="A0A7K1FPC2"/>
<comment type="caution">
    <text evidence="5">The sequence shown here is derived from an EMBL/GenBank/DDBJ whole genome shotgun (WGS) entry which is preliminary data.</text>
</comment>
<sequence length="239" mass="25912">MSSRPAPGRTRKARVDPTTAGPALPVTPLPVAAPAVDWRSVPPTALSPILTEALAAFRENGYHGTSVRDIARRVGVTVPALYYHHANKEAILIGLLDPAITALYERCRLALADAGDDPVLGLSNLAECLMLHVTHNTHLAHLDNEIRSLSPFERESYVEKRRRIELLIRGTIENGVRSSVLVAESPKQTARALLGMFQSVAVWFRAGGERSATTVTADYVVTALRSVNAPERALQPFLG</sequence>
<dbReference type="Pfam" id="PF00440">
    <property type="entry name" value="TetR_N"/>
    <property type="match status" value="1"/>
</dbReference>
<name>A0A7K1FPC2_9ACTN</name>
<dbReference type="GO" id="GO:0000976">
    <property type="term" value="F:transcription cis-regulatory region binding"/>
    <property type="evidence" value="ECO:0007669"/>
    <property type="project" value="TreeGrafter"/>
</dbReference>
<dbReference type="PANTHER" id="PTHR30055">
    <property type="entry name" value="HTH-TYPE TRANSCRIPTIONAL REGULATOR RUTR"/>
    <property type="match status" value="1"/>
</dbReference>
<dbReference type="PROSITE" id="PS50977">
    <property type="entry name" value="HTH_TETR_2"/>
    <property type="match status" value="1"/>
</dbReference>
<dbReference type="Gene3D" id="1.10.357.10">
    <property type="entry name" value="Tetracycline Repressor, domain 2"/>
    <property type="match status" value="1"/>
</dbReference>
<dbReference type="Pfam" id="PF17932">
    <property type="entry name" value="TetR_C_24"/>
    <property type="match status" value="1"/>
</dbReference>
<evidence type="ECO:0000313" key="6">
    <source>
        <dbReference type="Proteomes" id="UP000460221"/>
    </source>
</evidence>
<dbReference type="InterPro" id="IPR041490">
    <property type="entry name" value="KstR2_TetR_C"/>
</dbReference>
<dbReference type="Proteomes" id="UP000460221">
    <property type="component" value="Unassembled WGS sequence"/>
</dbReference>
<evidence type="ECO:0000256" key="2">
    <source>
        <dbReference type="PROSITE-ProRule" id="PRU00335"/>
    </source>
</evidence>
<dbReference type="SUPFAM" id="SSF48498">
    <property type="entry name" value="Tetracyclin repressor-like, C-terminal domain"/>
    <property type="match status" value="1"/>
</dbReference>
<protein>
    <submittedName>
        <fullName evidence="5">TetR family transcriptional regulator</fullName>
    </submittedName>
</protein>
<dbReference type="RefSeq" id="WP_154769981.1">
    <property type="nucleotide sequence ID" value="NZ_WLYK01000008.1"/>
</dbReference>
<evidence type="ECO:0000256" key="3">
    <source>
        <dbReference type="SAM" id="MobiDB-lite"/>
    </source>
</evidence>
<evidence type="ECO:0000259" key="4">
    <source>
        <dbReference type="PROSITE" id="PS50977"/>
    </source>
</evidence>
<dbReference type="InterPro" id="IPR001647">
    <property type="entry name" value="HTH_TetR"/>
</dbReference>
<proteinExistence type="predicted"/>